<dbReference type="EMBL" id="MPNT01000001">
    <property type="protein sequence ID" value="OJZ76378.1"/>
    <property type="molecule type" value="Genomic_DNA"/>
</dbReference>
<feature type="domain" description="FAS1-like dehydratase" evidence="1">
    <location>
        <begin position="11"/>
        <end position="150"/>
    </location>
</feature>
<keyword evidence="3" id="KW-1185">Reference proteome</keyword>
<evidence type="ECO:0000259" key="1">
    <source>
        <dbReference type="Pfam" id="PF13452"/>
    </source>
</evidence>
<dbReference type="Pfam" id="PF13452">
    <property type="entry name" value="FAS1_DH_region"/>
    <property type="match status" value="1"/>
</dbReference>
<dbReference type="CDD" id="cd03441">
    <property type="entry name" value="R_hydratase_like"/>
    <property type="match status" value="1"/>
</dbReference>
<reference evidence="2 3" key="1">
    <citation type="submission" date="2016-11" db="EMBL/GenBank/DDBJ databases">
        <title>Genome sequences of unsequenced Mycobacteria.</title>
        <authorList>
            <person name="Greninger A.L."/>
            <person name="Fang F."/>
            <person name="Jerome K.R."/>
        </authorList>
    </citation>
    <scope>NUCLEOTIDE SEQUENCE [LARGE SCALE GENOMIC DNA]</scope>
    <source>
        <strain evidence="2 3">M11</strain>
    </source>
</reference>
<dbReference type="STRING" id="53378.BRW65_01655"/>
<dbReference type="InterPro" id="IPR039569">
    <property type="entry name" value="FAS1-like_DH_region"/>
</dbReference>
<gene>
    <name evidence="2" type="ORF">BRW65_01655</name>
</gene>
<dbReference type="SUPFAM" id="SSF54637">
    <property type="entry name" value="Thioesterase/thiol ester dehydrase-isomerase"/>
    <property type="match status" value="1"/>
</dbReference>
<proteinExistence type="predicted"/>
<dbReference type="InterPro" id="IPR029069">
    <property type="entry name" value="HotDog_dom_sf"/>
</dbReference>
<accession>A0A1Q4I3B0</accession>
<evidence type="ECO:0000313" key="3">
    <source>
        <dbReference type="Proteomes" id="UP000186438"/>
    </source>
</evidence>
<organism evidence="2 3">
    <name type="scientific">Mycobacterium paraffinicum</name>
    <dbReference type="NCBI Taxonomy" id="53378"/>
    <lineage>
        <taxon>Bacteria</taxon>
        <taxon>Bacillati</taxon>
        <taxon>Actinomycetota</taxon>
        <taxon>Actinomycetes</taxon>
        <taxon>Mycobacteriales</taxon>
        <taxon>Mycobacteriaceae</taxon>
        <taxon>Mycobacterium</taxon>
    </lineage>
</organism>
<evidence type="ECO:0000313" key="2">
    <source>
        <dbReference type="EMBL" id="OJZ76378.1"/>
    </source>
</evidence>
<dbReference type="Proteomes" id="UP000186438">
    <property type="component" value="Unassembled WGS sequence"/>
</dbReference>
<dbReference type="OrthoDB" id="3688340at2"/>
<dbReference type="RefSeq" id="WP_073870976.1">
    <property type="nucleotide sequence ID" value="NZ_MPNT01000001.1"/>
</dbReference>
<name>A0A1Q4I3B0_9MYCO</name>
<comment type="caution">
    <text evidence="2">The sequence shown here is derived from an EMBL/GenBank/DDBJ whole genome shotgun (WGS) entry which is preliminary data.</text>
</comment>
<protein>
    <recommendedName>
        <fullName evidence="1">FAS1-like dehydratase domain-containing protein</fullName>
    </recommendedName>
</protein>
<dbReference type="Gene3D" id="3.10.129.10">
    <property type="entry name" value="Hotdog Thioesterase"/>
    <property type="match status" value="1"/>
</dbReference>
<dbReference type="AlphaFoldDB" id="A0A1Q4I3B0"/>
<sequence length="158" mass="18431">MISERLRTAVGVWRTDGPPSFPIDRSDIRRWAIATYWPQEPPRLYWDEAFARTTRWGGIIAPDDFNPFAWPVPRAEVGPPLHRALPGEAGQRMLNGGVEFAFAQPMRPGDVITSRTRVKDLNEREGRFGLMLYIRLERELRNQRDELVRNRIDTVIRY</sequence>